<accession>A0AAV1DEJ5</accession>
<keyword evidence="2" id="KW-1185">Reference proteome</keyword>
<name>A0AAV1DEJ5_OLDCO</name>
<gene>
    <name evidence="1" type="ORF">OLC1_LOCUS14806</name>
</gene>
<organism evidence="1 2">
    <name type="scientific">Oldenlandia corymbosa var. corymbosa</name>
    <dbReference type="NCBI Taxonomy" id="529605"/>
    <lineage>
        <taxon>Eukaryota</taxon>
        <taxon>Viridiplantae</taxon>
        <taxon>Streptophyta</taxon>
        <taxon>Embryophyta</taxon>
        <taxon>Tracheophyta</taxon>
        <taxon>Spermatophyta</taxon>
        <taxon>Magnoliopsida</taxon>
        <taxon>eudicotyledons</taxon>
        <taxon>Gunneridae</taxon>
        <taxon>Pentapetalae</taxon>
        <taxon>asterids</taxon>
        <taxon>lamiids</taxon>
        <taxon>Gentianales</taxon>
        <taxon>Rubiaceae</taxon>
        <taxon>Rubioideae</taxon>
        <taxon>Spermacoceae</taxon>
        <taxon>Hedyotis-Oldenlandia complex</taxon>
        <taxon>Oldenlandia</taxon>
    </lineage>
</organism>
<reference evidence="1" key="1">
    <citation type="submission" date="2023-03" db="EMBL/GenBank/DDBJ databases">
        <authorList>
            <person name="Julca I."/>
        </authorList>
    </citation>
    <scope>NUCLEOTIDE SEQUENCE</scope>
</reference>
<evidence type="ECO:0000313" key="1">
    <source>
        <dbReference type="EMBL" id="CAI9106285.1"/>
    </source>
</evidence>
<evidence type="ECO:0000313" key="2">
    <source>
        <dbReference type="Proteomes" id="UP001161247"/>
    </source>
</evidence>
<dbReference type="SUPFAM" id="SSF81383">
    <property type="entry name" value="F-box domain"/>
    <property type="match status" value="1"/>
</dbReference>
<dbReference type="EMBL" id="OX459122">
    <property type="protein sequence ID" value="CAI9106285.1"/>
    <property type="molecule type" value="Genomic_DNA"/>
</dbReference>
<dbReference type="InterPro" id="IPR036047">
    <property type="entry name" value="F-box-like_dom_sf"/>
</dbReference>
<sequence>MASMQKRRQDEKNIDYLPEELLSGVLQKLDASMVPICRSVRTSWNEKLQDPDFLKILRRSHKEMSRNNILMVCQSTEPTTQPNMMKFNAFDLMGKDSRVLSRNYNKTVAVTGAHKVLPITSDLICVKFLASLSILNPTSGENVEVNLDNAPIWHANWEAVFGFSDELGEYVLIALEIQSDLNMHGKIIRWDMNQKFSNTVVVWKDIQQLCPRVVEQGILVGSHVFWPIDKMLKSQLDGYKCEGIIVLYSIENENFHVLPGPTEAKWNNDPRSSHRMIILLDFKGRLCVTNPHYLEQTRHLELWAIDMQSPSQFKWDKVHDHKLEFQVARPLQPFPMPDQHPCTRQLLLSLRSSADGMLIISGPDRDQLYIYDTKNKTHSLHNKPPMILALYELSVGFYWSRFTPI</sequence>
<dbReference type="AlphaFoldDB" id="A0AAV1DEJ5"/>
<dbReference type="InterPro" id="IPR050796">
    <property type="entry name" value="SCF_F-box_component"/>
</dbReference>
<proteinExistence type="predicted"/>
<dbReference type="Proteomes" id="UP001161247">
    <property type="component" value="Chromosome 5"/>
</dbReference>
<dbReference type="PANTHER" id="PTHR31672">
    <property type="entry name" value="BNACNNG10540D PROTEIN"/>
    <property type="match status" value="1"/>
</dbReference>
<protein>
    <submittedName>
        <fullName evidence="1">OLC1v1005409C1</fullName>
    </submittedName>
</protein>